<dbReference type="PROSITE" id="PS51724">
    <property type="entry name" value="SPOR"/>
    <property type="match status" value="1"/>
</dbReference>
<dbReference type="InterPro" id="IPR007730">
    <property type="entry name" value="SPOR-like_dom"/>
</dbReference>
<name>A0A5C7GI53_9FLAO</name>
<organism evidence="2 3">
    <name type="scientific">Seonamhaeicola maritimus</name>
    <dbReference type="NCBI Taxonomy" id="2591822"/>
    <lineage>
        <taxon>Bacteria</taxon>
        <taxon>Pseudomonadati</taxon>
        <taxon>Bacteroidota</taxon>
        <taxon>Flavobacteriia</taxon>
        <taxon>Flavobacteriales</taxon>
        <taxon>Flavobacteriaceae</taxon>
    </lineage>
</organism>
<dbReference type="EMBL" id="VRKQ01000010">
    <property type="protein sequence ID" value="TXG37109.1"/>
    <property type="molecule type" value="Genomic_DNA"/>
</dbReference>
<dbReference type="InterPro" id="IPR040495">
    <property type="entry name" value="HU-CCDC81_bac_1"/>
</dbReference>
<dbReference type="Pfam" id="PF18174">
    <property type="entry name" value="HU-CCDC81_bac_1"/>
    <property type="match status" value="1"/>
</dbReference>
<sequence>MQLETYIGDLLYRYECVTITGFGAFLTQRISASIDDSTNTFYAPNKSVSFNEQIQKNDGLLAHYIADVEKIPFETANKKIEKRVKILKSYLTQGETLTFKNIGEIVLNSEGKILFEPTYHINYLTDSFGLSQFVSPVVTREVYKKEVEDIEKVVPIAITSERRKAKPYLRYAAVALIALTIGGFAASKFYVNKIETYNQLAQEEAQKQLETQIQQATFNLNALPTITLNVSKQTGNYHVVAGAFRVEGNSIKKIKQLKAEGFKAREIGVNKYGLHEVVYGSYEDRIEALQALRAIKKTHNKEAWLKVQPLGGSSQKSNFTLHKKQVESTEQFEQSSILTNSGKNKIIIDSDFKFDKSPNIIPIIKEVDEVDGGFYTVIGAFTDISKRDEFLTVLSSSGYKNLGFFFDKKGLTYLVFNEKFNDLESAKNAMTDEKNSIFKGKITIVKVEK</sequence>
<accession>A0A5C7GI53</accession>
<dbReference type="AlphaFoldDB" id="A0A5C7GI53"/>
<dbReference type="Gene3D" id="3.30.70.1070">
    <property type="entry name" value="Sporulation related repeat"/>
    <property type="match status" value="1"/>
</dbReference>
<dbReference type="GO" id="GO:0042834">
    <property type="term" value="F:peptidoglycan binding"/>
    <property type="evidence" value="ECO:0007669"/>
    <property type="project" value="InterPro"/>
</dbReference>
<dbReference type="SUPFAM" id="SSF110997">
    <property type="entry name" value="Sporulation related repeat"/>
    <property type="match status" value="1"/>
</dbReference>
<dbReference type="Pfam" id="PF05036">
    <property type="entry name" value="SPOR"/>
    <property type="match status" value="1"/>
</dbReference>
<keyword evidence="3" id="KW-1185">Reference proteome</keyword>
<reference evidence="2 3" key="1">
    <citation type="submission" date="2019-08" db="EMBL/GenBank/DDBJ databases">
        <title>Seonamhaeicola sediminis sp. nov., isolated from marine sediment.</title>
        <authorList>
            <person name="Cao W.R."/>
        </authorList>
    </citation>
    <scope>NUCLEOTIDE SEQUENCE [LARGE SCALE GENOMIC DNA]</scope>
    <source>
        <strain evidence="2 3">1505</strain>
    </source>
</reference>
<feature type="domain" description="SPOR" evidence="1">
    <location>
        <begin position="231"/>
        <end position="308"/>
    </location>
</feature>
<protein>
    <submittedName>
        <fullName evidence="2">SPOR domain-containing protein</fullName>
    </submittedName>
</protein>
<dbReference type="Proteomes" id="UP000321080">
    <property type="component" value="Unassembled WGS sequence"/>
</dbReference>
<dbReference type="InterPro" id="IPR036680">
    <property type="entry name" value="SPOR-like_sf"/>
</dbReference>
<gene>
    <name evidence="2" type="ORF">FUA22_11125</name>
</gene>
<dbReference type="RefSeq" id="WP_147768316.1">
    <property type="nucleotide sequence ID" value="NZ_VRKQ01000010.1"/>
</dbReference>
<dbReference type="InterPro" id="IPR041268">
    <property type="entry name" value="HU-CCDC81_bac_2"/>
</dbReference>
<dbReference type="OrthoDB" id="653949at2"/>
<evidence type="ECO:0000313" key="2">
    <source>
        <dbReference type="EMBL" id="TXG37109.1"/>
    </source>
</evidence>
<comment type="caution">
    <text evidence="2">The sequence shown here is derived from an EMBL/GenBank/DDBJ whole genome shotgun (WGS) entry which is preliminary data.</text>
</comment>
<evidence type="ECO:0000259" key="1">
    <source>
        <dbReference type="PROSITE" id="PS51724"/>
    </source>
</evidence>
<evidence type="ECO:0000313" key="3">
    <source>
        <dbReference type="Proteomes" id="UP000321080"/>
    </source>
</evidence>
<dbReference type="Pfam" id="PF18175">
    <property type="entry name" value="HU-CCDC81_bac_2"/>
    <property type="match status" value="1"/>
</dbReference>
<proteinExistence type="predicted"/>